<accession>A0A1E3WH66</accession>
<name>A0A1E3WH66_9VIBR</name>
<dbReference type="EMBL" id="MDCJ01000007">
    <property type="protein sequence ID" value="ODS05148.1"/>
    <property type="molecule type" value="Genomic_DNA"/>
</dbReference>
<sequence>MKMLMTGVYDLETADVIIEALKKNPMTTAELNVLLDIRCDWSLKKLNEYGAIQYSGRKECRWIVTGRSFRGTCTKCSRNELIWRINDACLCHKCRNGGFEPSALKETMYKEFDRAKPFNRLLQLPFGLDSKHYVECLSVE</sequence>
<evidence type="ECO:0000313" key="2">
    <source>
        <dbReference type="Proteomes" id="UP000095131"/>
    </source>
</evidence>
<dbReference type="OrthoDB" id="5917838at2"/>
<proteinExistence type="predicted"/>
<organism evidence="1 2">
    <name type="scientific">Vibrio scophthalmi</name>
    <dbReference type="NCBI Taxonomy" id="45658"/>
    <lineage>
        <taxon>Bacteria</taxon>
        <taxon>Pseudomonadati</taxon>
        <taxon>Pseudomonadota</taxon>
        <taxon>Gammaproteobacteria</taxon>
        <taxon>Vibrionales</taxon>
        <taxon>Vibrionaceae</taxon>
        <taxon>Vibrio</taxon>
    </lineage>
</organism>
<dbReference type="AlphaFoldDB" id="A0A1E3WH66"/>
<comment type="caution">
    <text evidence="1">The sequence shown here is derived from an EMBL/GenBank/DDBJ whole genome shotgun (WGS) entry which is preliminary data.</text>
</comment>
<dbReference type="Proteomes" id="UP000095131">
    <property type="component" value="Unassembled WGS sequence"/>
</dbReference>
<gene>
    <name evidence="1" type="ORF">VSF3289_04289</name>
</gene>
<reference evidence="1 2" key="1">
    <citation type="submission" date="2016-08" db="EMBL/GenBank/DDBJ databases">
        <title>Genome sequencing of Vibrio scophthalmi strain FP3289, an isolated from Paralichthys olivaceus.</title>
        <authorList>
            <person name="Han H.-J."/>
        </authorList>
    </citation>
    <scope>NUCLEOTIDE SEQUENCE [LARGE SCALE GENOMIC DNA]</scope>
    <source>
        <strain evidence="1 2">FP3289</strain>
    </source>
</reference>
<protein>
    <submittedName>
        <fullName evidence="1">Uncharacterized protein</fullName>
    </submittedName>
</protein>
<evidence type="ECO:0000313" key="1">
    <source>
        <dbReference type="EMBL" id="ODS05148.1"/>
    </source>
</evidence>